<dbReference type="PANTHER" id="PTHR45850">
    <property type="entry name" value="SORTING NEXIN FAMILY MEMBER"/>
    <property type="match status" value="1"/>
</dbReference>
<dbReference type="CTD" id="27131"/>
<dbReference type="SUPFAM" id="SSF64268">
    <property type="entry name" value="PX domain"/>
    <property type="match status" value="1"/>
</dbReference>
<evidence type="ECO:0000256" key="2">
    <source>
        <dbReference type="ARBA" id="ARBA00022448"/>
    </source>
</evidence>
<evidence type="ECO:0000256" key="3">
    <source>
        <dbReference type="ARBA" id="ARBA00022927"/>
    </source>
</evidence>
<dbReference type="FunFam" id="1.20.1270.60:FF:000008">
    <property type="entry name" value="Sorting nexin"/>
    <property type="match status" value="1"/>
</dbReference>
<keyword evidence="5" id="KW-1185">Reference proteome</keyword>
<dbReference type="GO" id="GO:0034452">
    <property type="term" value="F:dynactin binding"/>
    <property type="evidence" value="ECO:0007669"/>
    <property type="project" value="TreeGrafter"/>
</dbReference>
<dbReference type="GO" id="GO:0006886">
    <property type="term" value="P:intracellular protein transport"/>
    <property type="evidence" value="ECO:0007669"/>
    <property type="project" value="InterPro"/>
</dbReference>
<dbReference type="GO" id="GO:0005768">
    <property type="term" value="C:endosome"/>
    <property type="evidence" value="ECO:0007669"/>
    <property type="project" value="TreeGrafter"/>
</dbReference>
<dbReference type="Proteomes" id="UP000245320">
    <property type="component" value="Chromosome 15"/>
</dbReference>
<reference evidence="6 7" key="1">
    <citation type="submission" date="2025-04" db="UniProtKB">
        <authorList>
            <consortium name="RefSeq"/>
        </authorList>
    </citation>
    <scope>IDENTIFICATION</scope>
    <source>
        <tissue evidence="6 7">Spleen</tissue>
    </source>
</reference>
<protein>
    <submittedName>
        <fullName evidence="6 7">Sorting nexin-5 isoform X1</fullName>
    </submittedName>
</protein>
<dbReference type="RefSeq" id="XP_073648687.1">
    <property type="nucleotide sequence ID" value="XM_073792586.1"/>
</dbReference>
<proteinExistence type="inferred from homology"/>
<evidence type="ECO:0000313" key="6">
    <source>
        <dbReference type="RefSeq" id="XP_019783072.1"/>
    </source>
</evidence>
<dbReference type="InterPro" id="IPR028654">
    <property type="entry name" value="BAR_SNX5"/>
</dbReference>
<dbReference type="RefSeq" id="XP_019783072.1">
    <property type="nucleotide sequence ID" value="XM_019927513.2"/>
</dbReference>
<evidence type="ECO:0000313" key="7">
    <source>
        <dbReference type="RefSeq" id="XP_033695294.1"/>
    </source>
</evidence>
<dbReference type="InterPro" id="IPR036871">
    <property type="entry name" value="PX_dom_sf"/>
</dbReference>
<dbReference type="InterPro" id="IPR001683">
    <property type="entry name" value="PX_dom"/>
</dbReference>
<dbReference type="OrthoDB" id="9976382at2759"/>
<dbReference type="RefSeq" id="XP_033695294.1">
    <property type="nucleotide sequence ID" value="XM_033839403.1"/>
</dbReference>
<dbReference type="InterPro" id="IPR015404">
    <property type="entry name" value="Vps5_C"/>
</dbReference>
<gene>
    <name evidence="6 7" type="primary">SNX5</name>
</gene>
<keyword evidence="2" id="KW-0813">Transport</keyword>
<evidence type="ECO:0000256" key="1">
    <source>
        <dbReference type="ARBA" id="ARBA00010883"/>
    </source>
</evidence>
<dbReference type="Pfam" id="PF00787">
    <property type="entry name" value="PX"/>
    <property type="match status" value="1"/>
</dbReference>
<dbReference type="GeneID" id="101340100"/>
<dbReference type="GO" id="GO:0042147">
    <property type="term" value="P:retrograde transport, endosome to Golgi"/>
    <property type="evidence" value="ECO:0007669"/>
    <property type="project" value="TreeGrafter"/>
</dbReference>
<dbReference type="GO" id="GO:0006907">
    <property type="term" value="P:pinocytosis"/>
    <property type="evidence" value="ECO:0007669"/>
    <property type="project" value="InterPro"/>
</dbReference>
<dbReference type="InterPro" id="IPR042135">
    <property type="entry name" value="PX_SNX5"/>
</dbReference>
<dbReference type="AlphaFoldDB" id="A0A2U4AQ34"/>
<dbReference type="Gene3D" id="3.30.1520.10">
    <property type="entry name" value="Phox-like domain"/>
    <property type="match status" value="1"/>
</dbReference>
<dbReference type="Pfam" id="PF09325">
    <property type="entry name" value="Vps5"/>
    <property type="match status" value="1"/>
</dbReference>
<evidence type="ECO:0000259" key="4">
    <source>
        <dbReference type="PROSITE" id="PS50195"/>
    </source>
</evidence>
<dbReference type="InterPro" id="IPR027267">
    <property type="entry name" value="AH/BAR_dom_sf"/>
</dbReference>
<dbReference type="PANTHER" id="PTHR45850:SF5">
    <property type="entry name" value="SORTING NEXIN-5"/>
    <property type="match status" value="1"/>
</dbReference>
<accession>A0A2U4AQ34</accession>
<organism evidence="5 6">
    <name type="scientific">Tursiops truncatus</name>
    <name type="common">Atlantic bottle-nosed dolphin</name>
    <name type="synonym">Delphinus truncatus</name>
    <dbReference type="NCBI Taxonomy" id="9739"/>
    <lineage>
        <taxon>Eukaryota</taxon>
        <taxon>Metazoa</taxon>
        <taxon>Chordata</taxon>
        <taxon>Craniata</taxon>
        <taxon>Vertebrata</taxon>
        <taxon>Euteleostomi</taxon>
        <taxon>Mammalia</taxon>
        <taxon>Eutheria</taxon>
        <taxon>Laurasiatheria</taxon>
        <taxon>Artiodactyla</taxon>
        <taxon>Whippomorpha</taxon>
        <taxon>Cetacea</taxon>
        <taxon>Odontoceti</taxon>
        <taxon>Delphinidae</taxon>
        <taxon>Tursiops</taxon>
    </lineage>
</organism>
<dbReference type="GO" id="GO:0035091">
    <property type="term" value="F:phosphatidylinositol binding"/>
    <property type="evidence" value="ECO:0007669"/>
    <property type="project" value="InterPro"/>
</dbReference>
<dbReference type="CDD" id="cd07291">
    <property type="entry name" value="PX_SNX5"/>
    <property type="match status" value="1"/>
</dbReference>
<dbReference type="GO" id="GO:0005829">
    <property type="term" value="C:cytosol"/>
    <property type="evidence" value="ECO:0007669"/>
    <property type="project" value="GOC"/>
</dbReference>
<sequence>MAAVPELLQQQEEDRSKLRSVSVDLNVDPSLQIDIPDALSERDKVKFTVHTKTTLPTFQSPEFSVTRQHEDFVWLHDTLIETTDYAGLIIPPAPAKPDFDGPREKMQKLGEGEGSMTKEEFAKMKQELEAEYLAVFKKTVSSHEVFLQRLSSHPVLSKDRNFHIFLEYDQDLSVRRKNTKEMFGGFFKSVVKSADEVLFSGVKEVDDFFEQEKHFLSNYYDRIKGSCAKADRMTSAHKNVADDYIHTAACLHSLALEEPTVIKKYLLKAAELFEKLRKVESRVSSDEDLKLTELLRYYMLNIEAAKDLLYRRTKALIDYENSNKALDKARLKSKDVKLAEAHQQECCQKFEQLSESAKEELINFKRKRVAAFRKNLIEMSELEIKHARISKFTGHPAFLFAKSGTRNAASTAEEVSFFFFLSHSLWDLGSPARDRTWATTVKVPSPNHWTVRELARSDFSIYKNLNKQPHVSGGYCIGQCPLEKARSSHSPQDSCGSPAEAPDDVLQRQAVPLGPESLTHRIPERGKMVLVSCAKFVVICSWNSLSPPGTQLTSTPGPELECSPTRPWLLSSHASSLCSDLAFH</sequence>
<name>A0A2U4AQ34_TURTR</name>
<dbReference type="CDD" id="cd07663">
    <property type="entry name" value="BAR_SNX5"/>
    <property type="match status" value="1"/>
</dbReference>
<dbReference type="FunFam" id="3.30.1520.10:FF:000001">
    <property type="entry name" value="Sorting nexin"/>
    <property type="match status" value="1"/>
</dbReference>
<dbReference type="PROSITE" id="PS50195">
    <property type="entry name" value="PX"/>
    <property type="match status" value="1"/>
</dbReference>
<dbReference type="Gene3D" id="1.20.1270.60">
    <property type="entry name" value="Arfaptin homology (AH) domain/BAR domain"/>
    <property type="match status" value="1"/>
</dbReference>
<keyword evidence="3" id="KW-0653">Protein transport</keyword>
<comment type="similarity">
    <text evidence="1">Belongs to the sorting nexin family.</text>
</comment>
<feature type="domain" description="PX" evidence="4">
    <location>
        <begin position="25"/>
        <end position="172"/>
    </location>
</feature>
<evidence type="ECO:0000313" key="5">
    <source>
        <dbReference type="Proteomes" id="UP000245320"/>
    </source>
</evidence>